<protein>
    <submittedName>
        <fullName evidence="5">P26</fullName>
    </submittedName>
</protein>
<dbReference type="GO" id="GO:0016787">
    <property type="term" value="F:hydrolase activity"/>
    <property type="evidence" value="ECO:0007669"/>
    <property type="project" value="UniProtKB-KW"/>
</dbReference>
<evidence type="ECO:0000256" key="4">
    <source>
        <dbReference type="HAMAP-Rule" id="MF_04143"/>
    </source>
</evidence>
<feature type="site" description="Substrate binding" evidence="4">
    <location>
        <position position="233"/>
    </location>
</feature>
<evidence type="ECO:0000256" key="3">
    <source>
        <dbReference type="ARBA" id="ARBA00023932"/>
    </source>
</evidence>
<dbReference type="GeneID" id="80533972"/>
<keyword evidence="6" id="KW-1185">Reference proteome</keyword>
<evidence type="ECO:0000313" key="6">
    <source>
        <dbReference type="Proteomes" id="UP000501969"/>
    </source>
</evidence>
<feature type="active site" description="Proton donor" evidence="4">
    <location>
        <position position="45"/>
    </location>
</feature>
<keyword evidence="1 4" id="KW-0540">Nuclease</keyword>
<name>A0A346TPF5_9ABAC</name>
<dbReference type="GO" id="GO:0004518">
    <property type="term" value="F:nuclease activity"/>
    <property type="evidence" value="ECO:0007669"/>
    <property type="project" value="UniProtKB-UniRule"/>
</dbReference>
<evidence type="ECO:0000256" key="2">
    <source>
        <dbReference type="ARBA" id="ARBA00022801"/>
    </source>
</evidence>
<comment type="function">
    <text evidence="4">Nuclease that cleaves host 2',3'-cGAMP.</text>
</comment>
<dbReference type="RefSeq" id="YP_010796477.1">
    <property type="nucleotide sequence ID" value="NC_076031.1"/>
</dbReference>
<organism evidence="5 6">
    <name type="scientific">Mythimna unipuncta nucleopolyhedrovirus</name>
    <dbReference type="NCBI Taxonomy" id="447897"/>
    <lineage>
        <taxon>Viruses</taxon>
        <taxon>Viruses incertae sedis</taxon>
        <taxon>Naldaviricetes</taxon>
        <taxon>Lefavirales</taxon>
        <taxon>Baculoviridae</taxon>
        <taxon>Alphabaculovirus</taxon>
    </lineage>
</organism>
<feature type="site" description="Substrate binding" evidence="4">
    <location>
        <position position="96"/>
    </location>
</feature>
<sequence>MDSLLICHNDRFMQVRKTPEFNIKVFTPLSSTRVSPDDDELDRLHHFPGVATTLVFPFVDTDQVLYVLLSDLTLERVHIIDDAHEPLFNFHVHKNRVVYGQLRSFEAPDRNVASKIYVGAPIFNDASRSEIVSVVTARCALPDLRFPVTGVRSNGLVSGQVEIDGEYVIQKQITANTSVYGRMISTYDEIKKFAINCNKNKGLYRNEPRAFVVTEGNNTITIALVENQFEIFRVRMNGSLVAHA</sequence>
<proteinExistence type="inferred from homology"/>
<dbReference type="EMBL" id="MH124167">
    <property type="protein sequence ID" value="AXU41465.1"/>
    <property type="molecule type" value="Genomic_DNA"/>
</dbReference>
<keyword evidence="2 4" id="KW-0378">Hydrolase</keyword>
<dbReference type="HAMAP" id="MF_04143">
    <property type="entry name" value="Poxins"/>
    <property type="match status" value="1"/>
</dbReference>
<accession>A0A346TPF5</accession>
<dbReference type="GO" id="GO:0061507">
    <property type="term" value="F:2',3'-cyclic GMP-AMP binding"/>
    <property type="evidence" value="ECO:0007669"/>
    <property type="project" value="UniProtKB-UniRule"/>
</dbReference>
<comment type="catalytic activity">
    <reaction evidence="3">
        <text>2',3'-cGAMP + H2O = Gp(2'-5')Ap(3') + H(+)</text>
        <dbReference type="Rhea" id="RHEA:59472"/>
        <dbReference type="ChEBI" id="CHEBI:15377"/>
        <dbReference type="ChEBI" id="CHEBI:15378"/>
        <dbReference type="ChEBI" id="CHEBI:143093"/>
        <dbReference type="ChEBI" id="CHEBI:143098"/>
    </reaction>
    <physiologicalReaction direction="left-to-right" evidence="3">
        <dbReference type="Rhea" id="RHEA:59473"/>
    </physiologicalReaction>
</comment>
<comment type="subunit">
    <text evidence="4">Homodimer.</text>
</comment>
<dbReference type="KEGG" id="vg:80533972"/>
<dbReference type="Pfam" id="PF04766">
    <property type="entry name" value="Baculo_p26"/>
    <property type="match status" value="1"/>
</dbReference>
<dbReference type="Proteomes" id="UP000501969">
    <property type="component" value="Segment"/>
</dbReference>
<comment type="domain">
    <text evidence="4">The substrate binding site is formed by the N-terminus of a monomer and the C-terminus of the opposite monomer.</text>
</comment>
<evidence type="ECO:0000256" key="1">
    <source>
        <dbReference type="ARBA" id="ARBA00022722"/>
    </source>
</evidence>
<feature type="active site" description="Proton acceptor; shared with catalytic histidine of dimeric partner" evidence="4">
    <location>
        <position position="191"/>
    </location>
</feature>
<feature type="active site" description="Shared with catalytic histidine of dimeric partner" evidence="4">
    <location>
        <position position="187"/>
    </location>
</feature>
<evidence type="ECO:0000313" key="5">
    <source>
        <dbReference type="EMBL" id="AXU41465.1"/>
    </source>
</evidence>
<feature type="site" description="Substrate binding" evidence="4">
    <location>
        <position position="235"/>
    </location>
</feature>
<comment type="caution">
    <text evidence="4">Lacks conserved residue(s) required for the propagation of feature annotation.</text>
</comment>
<dbReference type="InterPro" id="IPR006853">
    <property type="entry name" value="Poxin_vir"/>
</dbReference>
<reference evidence="5 6" key="1">
    <citation type="submission" date="2018-03" db="EMBL/GenBank/DDBJ databases">
        <title>Complete genome sequence of a second alphabaculovirus from the true armyworm, Mythimna unipuncta.</title>
        <authorList>
            <person name="Harrison R.L."/>
            <person name="Mowery J.D."/>
            <person name="Bauchan G.R."/>
            <person name="Theilmann D.A."/>
            <person name="Erlandson M.A."/>
        </authorList>
    </citation>
    <scope>NUCLEOTIDE SEQUENCE [LARGE SCALE GENOMIC DNA]</scope>
    <source>
        <strain evidence="5 6">KY310</strain>
    </source>
</reference>